<feature type="region of interest" description="Disordered" evidence="1">
    <location>
        <begin position="181"/>
        <end position="202"/>
    </location>
</feature>
<organism evidence="2 3">
    <name type="scientific">Kineococcus radiotolerans</name>
    <dbReference type="NCBI Taxonomy" id="131568"/>
    <lineage>
        <taxon>Bacteria</taxon>
        <taxon>Bacillati</taxon>
        <taxon>Actinomycetota</taxon>
        <taxon>Actinomycetes</taxon>
        <taxon>Kineosporiales</taxon>
        <taxon>Kineosporiaceae</taxon>
        <taxon>Kineococcus</taxon>
    </lineage>
</organism>
<accession>A0A7W4TLD3</accession>
<reference evidence="2 3" key="2">
    <citation type="submission" date="2020-08" db="EMBL/GenBank/DDBJ databases">
        <authorList>
            <person name="Partida-Martinez L."/>
            <person name="Huntemann M."/>
            <person name="Clum A."/>
            <person name="Wang J."/>
            <person name="Palaniappan K."/>
            <person name="Ritter S."/>
            <person name="Chen I.-M."/>
            <person name="Stamatis D."/>
            <person name="Reddy T."/>
            <person name="O'Malley R."/>
            <person name="Daum C."/>
            <person name="Shapiro N."/>
            <person name="Ivanova N."/>
            <person name="Kyrpides N."/>
            <person name="Woyke T."/>
        </authorList>
    </citation>
    <scope>NUCLEOTIDE SEQUENCE [LARGE SCALE GENOMIC DNA]</scope>
    <source>
        <strain evidence="2 3">AS2.23</strain>
    </source>
</reference>
<dbReference type="Pfam" id="PF04978">
    <property type="entry name" value="MST"/>
    <property type="match status" value="1"/>
</dbReference>
<evidence type="ECO:0000256" key="1">
    <source>
        <dbReference type="SAM" id="MobiDB-lite"/>
    </source>
</evidence>
<feature type="compositionally biased region" description="Low complexity" evidence="1">
    <location>
        <begin position="193"/>
        <end position="202"/>
    </location>
</feature>
<evidence type="ECO:0000313" key="3">
    <source>
        <dbReference type="Proteomes" id="UP000533269"/>
    </source>
</evidence>
<comment type="caution">
    <text evidence="2">The sequence shown here is derived from an EMBL/GenBank/DDBJ whole genome shotgun (WGS) entry which is preliminary data.</text>
</comment>
<dbReference type="SUPFAM" id="SSF109854">
    <property type="entry name" value="DinB/YfiT-like putative metalloenzymes"/>
    <property type="match status" value="1"/>
</dbReference>
<dbReference type="InterPro" id="IPR034660">
    <property type="entry name" value="DinB/YfiT-like"/>
</dbReference>
<proteinExistence type="predicted"/>
<dbReference type="OMA" id="DESNWHE"/>
<dbReference type="AlphaFoldDB" id="A0A7W4TLD3"/>
<name>A0A7W4TLD3_KINRA</name>
<dbReference type="Proteomes" id="UP000533269">
    <property type="component" value="Unassembled WGS sequence"/>
</dbReference>
<sequence>MFGAGKWSESEVLVGYLDQQLEAIRASAHGLSEEQARATPCRSALSVGGLLKHVVHVLEGRLGSSAQPTAEEVARFTASFSLGEGETLAGTLEAFDRVRAQYLARVSSTDPADEVLEPPAPWFGVLDPTPSVQRYRLVHHVEELARHAGHADILREQLDGASSPSLLAAVHGWPANDFVQPWTPGTGGDDAPRAVGRPGAGG</sequence>
<protein>
    <submittedName>
        <fullName evidence="2">Putative damage-inducible protein DinB</fullName>
    </submittedName>
</protein>
<evidence type="ECO:0000313" key="2">
    <source>
        <dbReference type="EMBL" id="MBB2901029.1"/>
    </source>
</evidence>
<reference evidence="2 3" key="1">
    <citation type="submission" date="2020-08" db="EMBL/GenBank/DDBJ databases">
        <title>The Agave Microbiome: Exploring the role of microbial communities in plant adaptations to desert environments.</title>
        <authorList>
            <person name="Partida-Martinez L.P."/>
        </authorList>
    </citation>
    <scope>NUCLEOTIDE SEQUENCE [LARGE SCALE GENOMIC DNA]</scope>
    <source>
        <strain evidence="2 3">AS2.23</strain>
    </source>
</reference>
<dbReference type="InterPro" id="IPR007061">
    <property type="entry name" value="MST-like"/>
</dbReference>
<dbReference type="EMBL" id="JACHVY010000001">
    <property type="protein sequence ID" value="MBB2901029.1"/>
    <property type="molecule type" value="Genomic_DNA"/>
</dbReference>
<gene>
    <name evidence="2" type="ORF">FHR75_001817</name>
</gene>
<dbReference type="Gene3D" id="1.20.120.450">
    <property type="entry name" value="dinb family like domain"/>
    <property type="match status" value="1"/>
</dbReference>
<dbReference type="RefSeq" id="WP_012085340.1">
    <property type="nucleotide sequence ID" value="NZ_JACHVY010000001.1"/>
</dbReference>